<dbReference type="EMBL" id="AK356387">
    <property type="protein sequence ID" value="BAJ87605.1"/>
    <property type="molecule type" value="mRNA"/>
</dbReference>
<evidence type="ECO:0000313" key="1">
    <source>
        <dbReference type="EMBL" id="BAJ87605.1"/>
    </source>
</evidence>
<protein>
    <submittedName>
        <fullName evidence="1">Predicted protein</fullName>
    </submittedName>
</protein>
<sequence length="114" mass="12145">MRIVVTMVGVGTSYRARTASKGRPCTAVQRPSRGVVVVPVSLLPQPHAGIHAREKAHEFVVVTPDSSGAGCESRTLLRGLWKAADPVACGSRWTVAAMGPCCWRSNSPLEAQCF</sequence>
<dbReference type="AlphaFoldDB" id="F2CXN4"/>
<proteinExistence type="evidence at transcript level"/>
<name>F2CXN4_HORVV</name>
<organism evidence="1">
    <name type="scientific">Hordeum vulgare subsp. vulgare</name>
    <name type="common">Domesticated barley</name>
    <dbReference type="NCBI Taxonomy" id="112509"/>
    <lineage>
        <taxon>Eukaryota</taxon>
        <taxon>Viridiplantae</taxon>
        <taxon>Streptophyta</taxon>
        <taxon>Embryophyta</taxon>
        <taxon>Tracheophyta</taxon>
        <taxon>Spermatophyta</taxon>
        <taxon>Magnoliopsida</taxon>
        <taxon>Liliopsida</taxon>
        <taxon>Poales</taxon>
        <taxon>Poaceae</taxon>
        <taxon>BOP clade</taxon>
        <taxon>Pooideae</taxon>
        <taxon>Triticodae</taxon>
        <taxon>Triticeae</taxon>
        <taxon>Hordeinae</taxon>
        <taxon>Hordeum</taxon>
    </lineage>
</organism>
<accession>F2CXN4</accession>
<reference evidence="1" key="1">
    <citation type="journal article" date="2011" name="Plant Physiol.">
        <title>Comprehensive sequence analysis of 24,783 barley full-length cDNAs derived from 12 clone libraries.</title>
        <authorList>
            <person name="Matsumoto T."/>
            <person name="Tanaka T."/>
            <person name="Sakai H."/>
            <person name="Amano N."/>
            <person name="Kanamori H."/>
            <person name="Kurita K."/>
            <person name="Kikuta A."/>
            <person name="Kamiya K."/>
            <person name="Yamamoto M."/>
            <person name="Ikawa H."/>
            <person name="Fujii N."/>
            <person name="Hori K."/>
            <person name="Itoh T."/>
            <person name="Sato K."/>
        </authorList>
    </citation>
    <scope>NUCLEOTIDE SEQUENCE</scope>
    <source>
        <tissue evidence="1">Shoot</tissue>
    </source>
</reference>